<dbReference type="AlphaFoldDB" id="A0A6G4AGC4"/>
<dbReference type="RefSeq" id="WP_164428605.1">
    <property type="nucleotide sequence ID" value="NZ_JAAIKT010000020.1"/>
</dbReference>
<name>A0A6G4AGC4_9ACTN</name>
<reference evidence="3" key="1">
    <citation type="submission" date="2020-02" db="EMBL/GenBank/DDBJ databases">
        <title>A new Streptomyces sp. for controlling soil-borne diseases.</title>
        <authorList>
            <person name="Li X."/>
            <person name="Tian Y."/>
            <person name="Gao K."/>
        </authorList>
    </citation>
    <scope>NUCLEOTIDE SEQUENCE [LARGE SCALE GENOMIC DNA]</scope>
    <source>
        <strain evidence="3">0250</strain>
    </source>
</reference>
<proteinExistence type="predicted"/>
<protein>
    <submittedName>
        <fullName evidence="3">Uncharacterized protein</fullName>
    </submittedName>
</protein>
<evidence type="ECO:0000256" key="1">
    <source>
        <dbReference type="SAM" id="MobiDB-lite"/>
    </source>
</evidence>
<evidence type="ECO:0000313" key="3">
    <source>
        <dbReference type="EMBL" id="NEW72288.1"/>
    </source>
</evidence>
<feature type="compositionally biased region" description="Basic residues" evidence="1">
    <location>
        <begin position="8"/>
        <end position="18"/>
    </location>
</feature>
<dbReference type="Proteomes" id="UP000476310">
    <property type="component" value="Unassembled WGS sequence"/>
</dbReference>
<feature type="region of interest" description="Disordered" evidence="1">
    <location>
        <begin position="1"/>
        <end position="65"/>
    </location>
</feature>
<sequence length="121" mass="12551">MPCPLPRNRARTHARTHARTQVAKQVGGSPLRFGQRPEGASALHADIGDRSAPGSTPPGCRPPRPDLAASADAAFVHGMDVALLVTAFTSLAAAALVAILLPRTVPADQGAMVQETADTRQ</sequence>
<keyword evidence="2" id="KW-1133">Transmembrane helix</keyword>
<organism evidence="3 4">
    <name type="scientific">Streptomyces rhizosphaericus</name>
    <dbReference type="NCBI Taxonomy" id="114699"/>
    <lineage>
        <taxon>Bacteria</taxon>
        <taxon>Bacillati</taxon>
        <taxon>Actinomycetota</taxon>
        <taxon>Actinomycetes</taxon>
        <taxon>Kitasatosporales</taxon>
        <taxon>Streptomycetaceae</taxon>
        <taxon>Streptomyces</taxon>
        <taxon>Streptomyces violaceusniger group</taxon>
    </lineage>
</organism>
<accession>A0A6G4AGC4</accession>
<keyword evidence="4" id="KW-1185">Reference proteome</keyword>
<keyword evidence="2" id="KW-0812">Transmembrane</keyword>
<evidence type="ECO:0000256" key="2">
    <source>
        <dbReference type="SAM" id="Phobius"/>
    </source>
</evidence>
<keyword evidence="2" id="KW-0472">Membrane</keyword>
<dbReference type="EMBL" id="JAAIKT010000020">
    <property type="protein sequence ID" value="NEW72288.1"/>
    <property type="molecule type" value="Genomic_DNA"/>
</dbReference>
<evidence type="ECO:0000313" key="4">
    <source>
        <dbReference type="Proteomes" id="UP000476310"/>
    </source>
</evidence>
<comment type="caution">
    <text evidence="3">The sequence shown here is derived from an EMBL/GenBank/DDBJ whole genome shotgun (WGS) entry which is preliminary data.</text>
</comment>
<gene>
    <name evidence="3" type="ORF">G4H13_18225</name>
</gene>
<feature type="transmembrane region" description="Helical" evidence="2">
    <location>
        <begin position="81"/>
        <end position="101"/>
    </location>
</feature>